<dbReference type="EMBL" id="CAUEEQ010021430">
    <property type="protein sequence ID" value="CAJ0943586.1"/>
    <property type="molecule type" value="Genomic_DNA"/>
</dbReference>
<organism evidence="1 2">
    <name type="scientific">Ranitomeya imitator</name>
    <name type="common">mimic poison frog</name>
    <dbReference type="NCBI Taxonomy" id="111125"/>
    <lineage>
        <taxon>Eukaryota</taxon>
        <taxon>Metazoa</taxon>
        <taxon>Chordata</taxon>
        <taxon>Craniata</taxon>
        <taxon>Vertebrata</taxon>
        <taxon>Euteleostomi</taxon>
        <taxon>Amphibia</taxon>
        <taxon>Batrachia</taxon>
        <taxon>Anura</taxon>
        <taxon>Neobatrachia</taxon>
        <taxon>Hyloidea</taxon>
        <taxon>Dendrobatidae</taxon>
        <taxon>Dendrobatinae</taxon>
        <taxon>Ranitomeya</taxon>
    </lineage>
</organism>
<evidence type="ECO:0000313" key="2">
    <source>
        <dbReference type="Proteomes" id="UP001176940"/>
    </source>
</evidence>
<dbReference type="Proteomes" id="UP001176940">
    <property type="component" value="Unassembled WGS sequence"/>
</dbReference>
<protein>
    <submittedName>
        <fullName evidence="1">Uncharacterized protein</fullName>
    </submittedName>
</protein>
<gene>
    <name evidence="1" type="ORF">RIMI_LOCUS10053696</name>
</gene>
<name>A0ABN9LJL3_9NEOB</name>
<reference evidence="1" key="1">
    <citation type="submission" date="2023-07" db="EMBL/GenBank/DDBJ databases">
        <authorList>
            <person name="Stuckert A."/>
        </authorList>
    </citation>
    <scope>NUCLEOTIDE SEQUENCE</scope>
</reference>
<dbReference type="Pfam" id="PF15379">
    <property type="entry name" value="DUF4606"/>
    <property type="match status" value="1"/>
</dbReference>
<comment type="caution">
    <text evidence="1">The sequence shown here is derived from an EMBL/GenBank/DDBJ whole genome shotgun (WGS) entry which is preliminary data.</text>
</comment>
<dbReference type="PANTHER" id="PTHR35256:SF1">
    <property type="entry name" value="EXPRESSED SEQUENCE AI429214"/>
    <property type="match status" value="1"/>
</dbReference>
<proteinExistence type="predicted"/>
<dbReference type="InterPro" id="IPR027932">
    <property type="entry name" value="DUF4606"/>
</dbReference>
<sequence>MSRLELQRMTEAINQVIRTEMHDPAACPDCCKKQAELAKCHFIRLKTTKLEADLLHKKLEEDKCSKDSVTFIGELLQTLPKPSEDRAVIWQRLSTSVIKT</sequence>
<dbReference type="PANTHER" id="PTHR35256">
    <property type="entry name" value="CHROMOSOME 8 OPEN READING FRAME 48"/>
    <property type="match status" value="1"/>
</dbReference>
<evidence type="ECO:0000313" key="1">
    <source>
        <dbReference type="EMBL" id="CAJ0943586.1"/>
    </source>
</evidence>
<keyword evidence="2" id="KW-1185">Reference proteome</keyword>
<accession>A0ABN9LJL3</accession>